<keyword evidence="2" id="KW-0378">Hydrolase</keyword>
<keyword evidence="1" id="KW-0175">Coiled coil</keyword>
<dbReference type="Proteomes" id="UP000678228">
    <property type="component" value="Unassembled WGS sequence"/>
</dbReference>
<keyword evidence="2" id="KW-0645">Protease</keyword>
<reference evidence="2" key="1">
    <citation type="submission" date="2021-03" db="EMBL/GenBank/DDBJ databases">
        <title>Bacillus suaedae sp. nov., isolated from Suaeda aralocaspica.</title>
        <authorList>
            <person name="Lei R.F.R."/>
        </authorList>
    </citation>
    <scope>NUCLEOTIDE SEQUENCE</scope>
    <source>
        <strain evidence="2">YZJH907-2</strain>
    </source>
</reference>
<evidence type="ECO:0000313" key="2">
    <source>
        <dbReference type="EMBL" id="MBP3950417.1"/>
    </source>
</evidence>
<dbReference type="RefSeq" id="WP_210596063.1">
    <property type="nucleotide sequence ID" value="NZ_JAGKSQ010000002.1"/>
</dbReference>
<proteinExistence type="predicted"/>
<evidence type="ECO:0000256" key="1">
    <source>
        <dbReference type="SAM" id="Coils"/>
    </source>
</evidence>
<organism evidence="2 3">
    <name type="scientific">Halalkalibacter suaedae</name>
    <dbReference type="NCBI Taxonomy" id="2822140"/>
    <lineage>
        <taxon>Bacteria</taxon>
        <taxon>Bacillati</taxon>
        <taxon>Bacillota</taxon>
        <taxon>Bacilli</taxon>
        <taxon>Bacillales</taxon>
        <taxon>Bacillaceae</taxon>
        <taxon>Halalkalibacter</taxon>
    </lineage>
</organism>
<feature type="coiled-coil region" evidence="1">
    <location>
        <begin position="3"/>
        <end position="30"/>
    </location>
</feature>
<sequence>MEVAEIEKELQHLKSRIASLQSYLQQKQKECDHVFKNNQLYEQCIKCNKVSTYF</sequence>
<dbReference type="GO" id="GO:0008233">
    <property type="term" value="F:peptidase activity"/>
    <property type="evidence" value="ECO:0007669"/>
    <property type="project" value="UniProtKB-KW"/>
</dbReference>
<evidence type="ECO:0000313" key="3">
    <source>
        <dbReference type="Proteomes" id="UP000678228"/>
    </source>
</evidence>
<gene>
    <name evidence="2" type="ORF">J7W16_04675</name>
</gene>
<dbReference type="EMBL" id="JAGKSQ010000002">
    <property type="protein sequence ID" value="MBP3950417.1"/>
    <property type="molecule type" value="Genomic_DNA"/>
</dbReference>
<accession>A0A940WTM0</accession>
<dbReference type="GO" id="GO:0006508">
    <property type="term" value="P:proteolysis"/>
    <property type="evidence" value="ECO:0007669"/>
    <property type="project" value="UniProtKB-KW"/>
</dbReference>
<comment type="caution">
    <text evidence="2">The sequence shown here is derived from an EMBL/GenBank/DDBJ whole genome shotgun (WGS) entry which is preliminary data.</text>
</comment>
<name>A0A940WTM0_9BACI</name>
<dbReference type="AlphaFoldDB" id="A0A940WTM0"/>
<protein>
    <submittedName>
        <fullName evidence="2">Serine protease</fullName>
    </submittedName>
</protein>
<keyword evidence="3" id="KW-1185">Reference proteome</keyword>